<keyword evidence="3" id="KW-1185">Reference proteome</keyword>
<comment type="caution">
    <text evidence="2">The sequence shown here is derived from an EMBL/GenBank/DDBJ whole genome shotgun (WGS) entry which is preliminary data.</text>
</comment>
<gene>
    <name evidence="2" type="ORF">Pla108_39950</name>
</gene>
<feature type="transmembrane region" description="Helical" evidence="1">
    <location>
        <begin position="104"/>
        <end position="125"/>
    </location>
</feature>
<dbReference type="InterPro" id="IPR013320">
    <property type="entry name" value="ConA-like_dom_sf"/>
</dbReference>
<dbReference type="GO" id="GO:0016989">
    <property type="term" value="F:sigma factor antagonist activity"/>
    <property type="evidence" value="ECO:0007669"/>
    <property type="project" value="TreeGrafter"/>
</dbReference>
<name>A0A5C6A0D5_9BACT</name>
<dbReference type="AlphaFoldDB" id="A0A5C6A0D5"/>
<dbReference type="SUPFAM" id="SSF49899">
    <property type="entry name" value="Concanavalin A-like lectins/glucanases"/>
    <property type="match status" value="1"/>
</dbReference>
<keyword evidence="1" id="KW-0812">Transmembrane</keyword>
<organism evidence="2 3">
    <name type="scientific">Botrimarina colliarenosi</name>
    <dbReference type="NCBI Taxonomy" id="2528001"/>
    <lineage>
        <taxon>Bacteria</taxon>
        <taxon>Pseudomonadati</taxon>
        <taxon>Planctomycetota</taxon>
        <taxon>Planctomycetia</taxon>
        <taxon>Pirellulales</taxon>
        <taxon>Lacipirellulaceae</taxon>
        <taxon>Botrimarina</taxon>
    </lineage>
</organism>
<proteinExistence type="predicted"/>
<protein>
    <submittedName>
        <fullName evidence="2">FecR protein</fullName>
    </submittedName>
</protein>
<dbReference type="InterPro" id="IPR012373">
    <property type="entry name" value="Ferrdict_sens_TM"/>
</dbReference>
<sequence length="595" mass="64321">MRQENELARLASRYVDGTITGPELAELERRVLVEDGAAERLSEWCLMHRQIVDILSEDRLHDLIDQMLVGRPGPPRGVFSEVNQRRSRPKTRPGINSRYLRIRAMWPAGLAVAAGVAGLALFFWWRPTLLRVNPLAAPAFANQPNESAAAGAEGRAAVVASLTQLIDASWRSPEAALEQGQLIAAGGRVQLASGRAKVTFDCGAEVVLLGPCDFELQSSMVAILHSGRLTADVPRRAFGFGVLCPGVDLVDLGTSFGVNVEPHGETELHVFKGEVLCSPNQPRLPGAQSLIHVVENEAKHFSRDGSDSSVGDIAMDVDQFESLLALRRSATTAPAGLASQRLALWLAADRAVVTDTEGRVINWPDLLYGDNSAAEDALQPDPDARPQLAIDAINGLPAVRFDGDSDFLLTTPLETTDDQTVVFVCQFTASALDDARTWGGQIINYDGPPSRYLSDTLEPGVLQIGEPLLEADFRPTLLTSQVFAGFVGATTVEAGRVDGLEIGVGRPTLVAYTYNYGAQKSELRINGELVGTARAFAPQGITSRKIIGRHAWMQLFFHGDLAEMLIYNEALPSGQLRATSQYLADKYAIELHASP</sequence>
<dbReference type="EMBL" id="SJPR01000009">
    <property type="protein sequence ID" value="TWT92855.1"/>
    <property type="molecule type" value="Genomic_DNA"/>
</dbReference>
<dbReference type="RefSeq" id="WP_146446673.1">
    <property type="nucleotide sequence ID" value="NZ_SJPR01000009.1"/>
</dbReference>
<accession>A0A5C6A0D5</accession>
<dbReference type="PANTHER" id="PTHR30273:SF2">
    <property type="entry name" value="PROTEIN FECR"/>
    <property type="match status" value="1"/>
</dbReference>
<dbReference type="Pfam" id="PF13385">
    <property type="entry name" value="Laminin_G_3"/>
    <property type="match status" value="1"/>
</dbReference>
<keyword evidence="1" id="KW-0472">Membrane</keyword>
<dbReference type="Gene3D" id="2.60.120.200">
    <property type="match status" value="1"/>
</dbReference>
<dbReference type="Proteomes" id="UP000317421">
    <property type="component" value="Unassembled WGS sequence"/>
</dbReference>
<keyword evidence="1" id="KW-1133">Transmembrane helix</keyword>
<dbReference type="PANTHER" id="PTHR30273">
    <property type="entry name" value="PERIPLASMIC SIGNAL SENSOR AND SIGMA FACTOR ACTIVATOR FECR-RELATED"/>
    <property type="match status" value="1"/>
</dbReference>
<reference evidence="2 3" key="1">
    <citation type="submission" date="2019-02" db="EMBL/GenBank/DDBJ databases">
        <title>Deep-cultivation of Planctomycetes and their phenomic and genomic characterization uncovers novel biology.</title>
        <authorList>
            <person name="Wiegand S."/>
            <person name="Jogler M."/>
            <person name="Boedeker C."/>
            <person name="Pinto D."/>
            <person name="Vollmers J."/>
            <person name="Rivas-Marin E."/>
            <person name="Kohn T."/>
            <person name="Peeters S.H."/>
            <person name="Heuer A."/>
            <person name="Rast P."/>
            <person name="Oberbeckmann S."/>
            <person name="Bunk B."/>
            <person name="Jeske O."/>
            <person name="Meyerdierks A."/>
            <person name="Storesund J.E."/>
            <person name="Kallscheuer N."/>
            <person name="Luecker S."/>
            <person name="Lage O.M."/>
            <person name="Pohl T."/>
            <person name="Merkel B.J."/>
            <person name="Hornburger P."/>
            <person name="Mueller R.-W."/>
            <person name="Bruemmer F."/>
            <person name="Labrenz M."/>
            <person name="Spormann A.M."/>
            <person name="Op Den Camp H."/>
            <person name="Overmann J."/>
            <person name="Amann R."/>
            <person name="Jetten M.S.M."/>
            <person name="Mascher T."/>
            <person name="Medema M.H."/>
            <person name="Devos D.P."/>
            <person name="Kaster A.-K."/>
            <person name="Ovreas L."/>
            <person name="Rohde M."/>
            <person name="Galperin M.Y."/>
            <person name="Jogler C."/>
        </authorList>
    </citation>
    <scope>NUCLEOTIDE SEQUENCE [LARGE SCALE GENOMIC DNA]</scope>
    <source>
        <strain evidence="2 3">Pla108</strain>
    </source>
</reference>
<evidence type="ECO:0000313" key="2">
    <source>
        <dbReference type="EMBL" id="TWT92855.1"/>
    </source>
</evidence>
<dbReference type="OrthoDB" id="258532at2"/>
<evidence type="ECO:0000256" key="1">
    <source>
        <dbReference type="SAM" id="Phobius"/>
    </source>
</evidence>
<evidence type="ECO:0000313" key="3">
    <source>
        <dbReference type="Proteomes" id="UP000317421"/>
    </source>
</evidence>